<evidence type="ECO:0000313" key="3">
    <source>
        <dbReference type="Proteomes" id="UP000321926"/>
    </source>
</evidence>
<dbReference type="RefSeq" id="WP_147920407.1">
    <property type="nucleotide sequence ID" value="NZ_VRTY01000009.1"/>
</dbReference>
<feature type="transmembrane region" description="Helical" evidence="1">
    <location>
        <begin position="143"/>
        <end position="161"/>
    </location>
</feature>
<reference evidence="2 3" key="1">
    <citation type="submission" date="2019-08" db="EMBL/GenBank/DDBJ databases">
        <authorList>
            <person name="Shi S."/>
        </authorList>
    </citation>
    <scope>NUCLEOTIDE SEQUENCE [LARGE SCALE GENOMIC DNA]</scope>
    <source>
        <strain evidence="2 3">GY10130</strain>
    </source>
</reference>
<gene>
    <name evidence="2" type="ORF">FVR03_03630</name>
</gene>
<feature type="transmembrane region" description="Helical" evidence="1">
    <location>
        <begin position="114"/>
        <end position="131"/>
    </location>
</feature>
<keyword evidence="1" id="KW-1133">Transmembrane helix</keyword>
<feature type="transmembrane region" description="Helical" evidence="1">
    <location>
        <begin position="21"/>
        <end position="43"/>
    </location>
</feature>
<evidence type="ECO:0000313" key="2">
    <source>
        <dbReference type="EMBL" id="TXK51312.1"/>
    </source>
</evidence>
<dbReference type="Proteomes" id="UP000321926">
    <property type="component" value="Unassembled WGS sequence"/>
</dbReference>
<dbReference type="PANTHER" id="PTHR39419">
    <property type="entry name" value="SLL0814 PROTEIN"/>
    <property type="match status" value="1"/>
</dbReference>
<dbReference type="PANTHER" id="PTHR39419:SF1">
    <property type="entry name" value="SLL0814 PROTEIN"/>
    <property type="match status" value="1"/>
</dbReference>
<protein>
    <submittedName>
        <fullName evidence="2">Carotenoid biosynthesis protein</fullName>
    </submittedName>
</protein>
<accession>A0A5C8KB75</accession>
<sequence>MPDTTFQVSKNKAPRLFLKKYGLPLAVGVLVIFHAVGFWGLGLSGRPEYFQSLTPLNLLLTNVLLFSFHKGYTSRFLVFAFLVFAAGFLAEVLGVHTGFIFGNYSYGSTLGTKLWEVPLLIGVNWLMLVYATGTMVHKLPLHWFLKAITGAMLLVLLDYFLEPVAITYDFWSWHEQVIPLSNFRDWFGLSLLLQVLFQKFNFYKKNPVAPYVYLVQLLFFIALYIIL</sequence>
<proteinExistence type="predicted"/>
<evidence type="ECO:0000256" key="1">
    <source>
        <dbReference type="SAM" id="Phobius"/>
    </source>
</evidence>
<dbReference type="Pfam" id="PF04240">
    <property type="entry name" value="Caroten_synth"/>
    <property type="match status" value="1"/>
</dbReference>
<organism evidence="2 3">
    <name type="scientific">Pontibacter qinzhouensis</name>
    <dbReference type="NCBI Taxonomy" id="2603253"/>
    <lineage>
        <taxon>Bacteria</taxon>
        <taxon>Pseudomonadati</taxon>
        <taxon>Bacteroidota</taxon>
        <taxon>Cytophagia</taxon>
        <taxon>Cytophagales</taxon>
        <taxon>Hymenobacteraceae</taxon>
        <taxon>Pontibacter</taxon>
    </lineage>
</organism>
<keyword evidence="1" id="KW-0812">Transmembrane</keyword>
<dbReference type="OrthoDB" id="9811293at2"/>
<feature type="transmembrane region" description="Helical" evidence="1">
    <location>
        <begin position="208"/>
        <end position="226"/>
    </location>
</feature>
<feature type="transmembrane region" description="Helical" evidence="1">
    <location>
        <begin position="49"/>
        <end position="69"/>
    </location>
</feature>
<comment type="caution">
    <text evidence="2">The sequence shown here is derived from an EMBL/GenBank/DDBJ whole genome shotgun (WGS) entry which is preliminary data.</text>
</comment>
<dbReference type="EMBL" id="VRTY01000009">
    <property type="protein sequence ID" value="TXK51312.1"/>
    <property type="molecule type" value="Genomic_DNA"/>
</dbReference>
<keyword evidence="3" id="KW-1185">Reference proteome</keyword>
<keyword evidence="1" id="KW-0472">Membrane</keyword>
<dbReference type="InterPro" id="IPR007354">
    <property type="entry name" value="CruF-like"/>
</dbReference>
<name>A0A5C8KB75_9BACT</name>
<feature type="transmembrane region" description="Helical" evidence="1">
    <location>
        <begin position="76"/>
        <end position="102"/>
    </location>
</feature>
<dbReference type="AlphaFoldDB" id="A0A5C8KB75"/>